<sequence>MQVDELLKELKEKSGEKDVFLKWLEEFKEFLYKIPER</sequence>
<feature type="non-terminal residue" evidence="1">
    <location>
        <position position="37"/>
    </location>
</feature>
<protein>
    <submittedName>
        <fullName evidence="1">Uncharacterized protein</fullName>
    </submittedName>
</protein>
<proteinExistence type="predicted"/>
<evidence type="ECO:0000313" key="1">
    <source>
        <dbReference type="EMBL" id="KFM82768.1"/>
    </source>
</evidence>
<keyword evidence="2" id="KW-1185">Reference proteome</keyword>
<name>A0A087UZH9_STEMI</name>
<reference evidence="1 2" key="1">
    <citation type="submission" date="2013-11" db="EMBL/GenBank/DDBJ databases">
        <title>Genome sequencing of Stegodyphus mimosarum.</title>
        <authorList>
            <person name="Bechsgaard J."/>
        </authorList>
    </citation>
    <scope>NUCLEOTIDE SEQUENCE [LARGE SCALE GENOMIC DNA]</scope>
</reference>
<organism evidence="1 2">
    <name type="scientific">Stegodyphus mimosarum</name>
    <name type="common">African social velvet spider</name>
    <dbReference type="NCBI Taxonomy" id="407821"/>
    <lineage>
        <taxon>Eukaryota</taxon>
        <taxon>Metazoa</taxon>
        <taxon>Ecdysozoa</taxon>
        <taxon>Arthropoda</taxon>
        <taxon>Chelicerata</taxon>
        <taxon>Arachnida</taxon>
        <taxon>Araneae</taxon>
        <taxon>Araneomorphae</taxon>
        <taxon>Entelegynae</taxon>
        <taxon>Eresoidea</taxon>
        <taxon>Eresidae</taxon>
        <taxon>Stegodyphus</taxon>
    </lineage>
</organism>
<dbReference type="EMBL" id="KK122473">
    <property type="protein sequence ID" value="KFM82768.1"/>
    <property type="molecule type" value="Genomic_DNA"/>
</dbReference>
<dbReference type="AlphaFoldDB" id="A0A087UZH9"/>
<evidence type="ECO:0000313" key="2">
    <source>
        <dbReference type="Proteomes" id="UP000054359"/>
    </source>
</evidence>
<gene>
    <name evidence="1" type="ORF">X975_14414</name>
</gene>
<accession>A0A087UZH9</accession>
<dbReference type="Proteomes" id="UP000054359">
    <property type="component" value="Unassembled WGS sequence"/>
</dbReference>